<gene>
    <name evidence="3" type="ORF">MTY_2079</name>
</gene>
<protein>
    <submittedName>
        <fullName evidence="3">Uncharacterized conserved protein</fullName>
    </submittedName>
</protein>
<dbReference type="AlphaFoldDB" id="A0A0S6UG45"/>
<dbReference type="PANTHER" id="PTHR31131">
    <property type="entry name" value="CHROMOSOME 1, WHOLE GENOME SHOTGUN SEQUENCE"/>
    <property type="match status" value="1"/>
</dbReference>
<dbReference type="InterPro" id="IPR051719">
    <property type="entry name" value="CASTOR_mTORC1"/>
</dbReference>
<dbReference type="Proteomes" id="UP000063718">
    <property type="component" value="Unassembled WGS sequence"/>
</dbReference>
<dbReference type="SUPFAM" id="SSF55021">
    <property type="entry name" value="ACT-like"/>
    <property type="match status" value="2"/>
</dbReference>
<dbReference type="Pfam" id="PF21631">
    <property type="entry name" value="A9CJY8-like_N"/>
    <property type="match status" value="1"/>
</dbReference>
<accession>A0A0S6UG45</accession>
<dbReference type="PIRSF" id="PIRSF008459">
    <property type="entry name" value="UCP008459"/>
    <property type="match status" value="1"/>
</dbReference>
<evidence type="ECO:0000259" key="1">
    <source>
        <dbReference type="Pfam" id="PF13840"/>
    </source>
</evidence>
<feature type="domain" description="A9CJY8-like N-terminal" evidence="2">
    <location>
        <begin position="14"/>
        <end position="56"/>
    </location>
</feature>
<sequence>MGNCKLDLIILKEELAVCRLRQDAPVPGWALKGDFVSITRTPDELSLVCPAAGVPSGVKCEKGWRCLMVKGPLAFSLTGILAALVVPLANQGISIFAISTFDTDYLLVKEKDLERAIQVLSREGHRIRP</sequence>
<evidence type="ECO:0000313" key="3">
    <source>
        <dbReference type="EMBL" id="GAF26739.1"/>
    </source>
</evidence>
<feature type="domain" description="CASTOR ACT" evidence="1">
    <location>
        <begin position="60"/>
        <end position="121"/>
    </location>
</feature>
<evidence type="ECO:0000259" key="2">
    <source>
        <dbReference type="Pfam" id="PF21631"/>
    </source>
</evidence>
<dbReference type="PANTHER" id="PTHR31131:SF6">
    <property type="entry name" value="CASTOR ACT DOMAIN-CONTAINING PROTEIN"/>
    <property type="match status" value="1"/>
</dbReference>
<dbReference type="InterPro" id="IPR027795">
    <property type="entry name" value="CASTOR_ACT_dom"/>
</dbReference>
<dbReference type="InterPro" id="IPR049447">
    <property type="entry name" value="A9CJY8-like_N"/>
</dbReference>
<dbReference type="EMBL" id="DF238840">
    <property type="protein sequence ID" value="GAF26739.1"/>
    <property type="molecule type" value="Genomic_DNA"/>
</dbReference>
<name>A0A0S6UG45_NEOTH</name>
<dbReference type="CDD" id="cd04868">
    <property type="entry name" value="ACT_AK-like"/>
    <property type="match status" value="1"/>
</dbReference>
<reference evidence="3" key="1">
    <citation type="journal article" date="2014" name="Gene">
        <title>Genome-guided analysis of transformation efficiency and carbon dioxide assimilation by Moorella thermoacetica Y72.</title>
        <authorList>
            <person name="Tsukahara K."/>
            <person name="Kita A."/>
            <person name="Nakashimada Y."/>
            <person name="Hoshino T."/>
            <person name="Murakami K."/>
        </authorList>
    </citation>
    <scope>NUCLEOTIDE SEQUENCE [LARGE SCALE GENOMIC DNA]</scope>
    <source>
        <strain evidence="3">Y72</strain>
    </source>
</reference>
<dbReference type="RefSeq" id="WP_025774422.1">
    <property type="nucleotide sequence ID" value="NZ_DF238840.1"/>
</dbReference>
<dbReference type="Gene3D" id="3.30.2130.10">
    <property type="entry name" value="VC0802-like"/>
    <property type="match status" value="1"/>
</dbReference>
<dbReference type="InterPro" id="IPR016540">
    <property type="entry name" value="UCP008459"/>
</dbReference>
<proteinExistence type="predicted"/>
<dbReference type="Pfam" id="PF13840">
    <property type="entry name" value="ACT_7"/>
    <property type="match status" value="1"/>
</dbReference>
<dbReference type="InterPro" id="IPR045865">
    <property type="entry name" value="ACT-like_dom_sf"/>
</dbReference>
<organism evidence="3">
    <name type="scientific">Moorella thermoacetica Y72</name>
    <dbReference type="NCBI Taxonomy" id="1325331"/>
    <lineage>
        <taxon>Bacteria</taxon>
        <taxon>Bacillati</taxon>
        <taxon>Bacillota</taxon>
        <taxon>Clostridia</taxon>
        <taxon>Neomoorellales</taxon>
        <taxon>Neomoorellaceae</taxon>
        <taxon>Neomoorella</taxon>
    </lineage>
</organism>